<evidence type="ECO:0000256" key="1">
    <source>
        <dbReference type="SAM" id="MobiDB-lite"/>
    </source>
</evidence>
<accession>A0A2P4Z7C5</accession>
<evidence type="ECO:0000313" key="3">
    <source>
        <dbReference type="Proteomes" id="UP000054821"/>
    </source>
</evidence>
<feature type="compositionally biased region" description="Basic and acidic residues" evidence="1">
    <location>
        <begin position="132"/>
        <end position="142"/>
    </location>
</feature>
<sequence length="142" mass="16268">MPKKTNERLEQLKMAHETLEMMIQLIKDLGFEPLLEISQYQETNAKKAAIHHGEKLVGIYQGYASMLEEREKYKTKIDSLAAQNAEILGAAEKIASTKDHSGLQGKKASTRRAKRRGDLWDRPRKRRRQPKVGKEQISKSPL</sequence>
<dbReference type="RefSeq" id="XP_024404322.1">
    <property type="nucleotide sequence ID" value="XM_024550927.1"/>
</dbReference>
<dbReference type="AlphaFoldDB" id="A0A2P4Z7C5"/>
<gene>
    <name evidence="2" type="ORF">TGAM01_v210939</name>
</gene>
<dbReference type="GeneID" id="36347965"/>
<dbReference type="EMBL" id="JPDN02000079">
    <property type="protein sequence ID" value="PON20183.1"/>
    <property type="molecule type" value="Genomic_DNA"/>
</dbReference>
<evidence type="ECO:0000313" key="2">
    <source>
        <dbReference type="EMBL" id="PON20183.1"/>
    </source>
</evidence>
<comment type="caution">
    <text evidence="2">The sequence shown here is derived from an EMBL/GenBank/DDBJ whole genome shotgun (WGS) entry which is preliminary data.</text>
</comment>
<feature type="region of interest" description="Disordered" evidence="1">
    <location>
        <begin position="96"/>
        <end position="142"/>
    </location>
</feature>
<protein>
    <submittedName>
        <fullName evidence="2">Uncharacterized protein</fullName>
    </submittedName>
</protein>
<name>A0A2P4Z7C5_9HYPO</name>
<organism evidence="2 3">
    <name type="scientific">Trichoderma gamsii</name>
    <dbReference type="NCBI Taxonomy" id="398673"/>
    <lineage>
        <taxon>Eukaryota</taxon>
        <taxon>Fungi</taxon>
        <taxon>Dikarya</taxon>
        <taxon>Ascomycota</taxon>
        <taxon>Pezizomycotina</taxon>
        <taxon>Sordariomycetes</taxon>
        <taxon>Hypocreomycetidae</taxon>
        <taxon>Hypocreales</taxon>
        <taxon>Hypocreaceae</taxon>
        <taxon>Trichoderma</taxon>
    </lineage>
</organism>
<dbReference type="Proteomes" id="UP000054821">
    <property type="component" value="Unassembled WGS sequence"/>
</dbReference>
<keyword evidence="3" id="KW-1185">Reference proteome</keyword>
<reference evidence="2 3" key="1">
    <citation type="journal article" date="2016" name="Genome Announc.">
        <title>Draft Whole-Genome Sequence of Trichoderma gamsii T6085, a Promising Biocontrol Agent of Fusarium Head Blight on Wheat.</title>
        <authorList>
            <person name="Baroncelli R."/>
            <person name="Zapparata A."/>
            <person name="Piaggeschi G."/>
            <person name="Sarrocco S."/>
            <person name="Vannacci G."/>
        </authorList>
    </citation>
    <scope>NUCLEOTIDE SEQUENCE [LARGE SCALE GENOMIC DNA]</scope>
    <source>
        <strain evidence="2 3">T6085</strain>
    </source>
</reference>
<proteinExistence type="predicted"/>